<dbReference type="OrthoDB" id="185373at2759"/>
<dbReference type="GeneID" id="37076619"/>
<evidence type="ECO:0000256" key="2">
    <source>
        <dbReference type="ARBA" id="ARBA00022946"/>
    </source>
</evidence>
<dbReference type="InterPro" id="IPR024319">
    <property type="entry name" value="ATPase_expression_mit"/>
</dbReference>
<name>A0A318Z9E8_9EURO</name>
<dbReference type="Gene3D" id="1.25.40.10">
    <property type="entry name" value="Tetratricopeptide repeat domain"/>
    <property type="match status" value="1"/>
</dbReference>
<gene>
    <name evidence="4" type="ORF">BP01DRAFT_358283</name>
</gene>
<sequence>MLRFLQPSESLCWTRLGLFWSSYRPSRPTNLRYHYQSPHLILRNPTTTPSRSVRVWTRPRTRRQVTPLDTKKDYFQKYEYFPMMSTTEILNSNPASERRRGPRWDTRQEKLAYMLASGQPDMVMDVLTDPQFSNVVGNLPDSTFIEAFLLLSPAHFIEPYRNIHRALHPTAERLMRIKQLKLIFNDFADNLAKIVRARISAGRFLGRAELTHLLVCAGAMGDIRMAQKAWQVMDSHEVKPDTQCYNHYMEALIWEGAFTGMEKYRLRMTPYAYKQRKYGLAGRGWEGYGTAARSVLREVRGVFEEMVERSIAPDEMTFTNLIIACSRVGYVPGMKDVLKTTWNIDVDELKTEEGWSRLPEVFHQDPASPLRPTSRLLFAVAHAFGTNNDMEAALRLVEAISTQYDIPVPERVWWELFERAYVLSRRRFGPDAERNAKGQISPLIVTKLFDTMTAEPYNVRPTMEARCKLAKMAWESKRLKEFKAQMAAAYEILKETRRNQREARSAIETFIKWRSPRNSHHTWQTRDLANAVYSYNILSVRTAQQTELMNKLAKLLLIQRLWTGRDNPAWQTSIFPKVLEEWKDFLPEEFFFYTGSGVVNFHGPVRWGTQNRYSGKHIPIRRPSPDNDVKPGDEVGYVDDEFFWKGFLRFNPDIKPDSASLKLLFEQVLREDRVASEIEDPHQIESVIFGQQVESGDPEYPK</sequence>
<comment type="subcellular location">
    <subcellularLocation>
        <location evidence="1">Mitochondrion</location>
    </subcellularLocation>
</comment>
<keyword evidence="2" id="KW-0809">Transit peptide</keyword>
<dbReference type="Proteomes" id="UP000248349">
    <property type="component" value="Unassembled WGS sequence"/>
</dbReference>
<dbReference type="GO" id="GO:0005739">
    <property type="term" value="C:mitochondrion"/>
    <property type="evidence" value="ECO:0007669"/>
    <property type="project" value="UniProtKB-SubCell"/>
</dbReference>
<evidence type="ECO:0008006" key="6">
    <source>
        <dbReference type="Google" id="ProtNLM"/>
    </source>
</evidence>
<evidence type="ECO:0000313" key="4">
    <source>
        <dbReference type="EMBL" id="PYH43849.1"/>
    </source>
</evidence>
<dbReference type="InterPro" id="IPR011990">
    <property type="entry name" value="TPR-like_helical_dom_sf"/>
</dbReference>
<evidence type="ECO:0000256" key="1">
    <source>
        <dbReference type="ARBA" id="ARBA00004173"/>
    </source>
</evidence>
<accession>A0A318Z9E8</accession>
<dbReference type="EMBL" id="KZ821241">
    <property type="protein sequence ID" value="PYH43849.1"/>
    <property type="molecule type" value="Genomic_DNA"/>
</dbReference>
<evidence type="ECO:0000313" key="5">
    <source>
        <dbReference type="Proteomes" id="UP000248349"/>
    </source>
</evidence>
<dbReference type="Pfam" id="PF12921">
    <property type="entry name" value="ATP13"/>
    <property type="match status" value="1"/>
</dbReference>
<proteinExistence type="predicted"/>
<dbReference type="AlphaFoldDB" id="A0A318Z9E8"/>
<dbReference type="RefSeq" id="XP_025429831.1">
    <property type="nucleotide sequence ID" value="XM_025575391.1"/>
</dbReference>
<keyword evidence="5" id="KW-1185">Reference proteome</keyword>
<dbReference type="STRING" id="1450539.A0A318Z9E8"/>
<keyword evidence="3" id="KW-0496">Mitochondrion</keyword>
<reference evidence="4 5" key="1">
    <citation type="submission" date="2016-12" db="EMBL/GenBank/DDBJ databases">
        <title>The genomes of Aspergillus section Nigri reveals drivers in fungal speciation.</title>
        <authorList>
            <consortium name="DOE Joint Genome Institute"/>
            <person name="Vesth T.C."/>
            <person name="Nybo J."/>
            <person name="Theobald S."/>
            <person name="Brandl J."/>
            <person name="Frisvad J.C."/>
            <person name="Nielsen K.F."/>
            <person name="Lyhne E.K."/>
            <person name="Kogle M.E."/>
            <person name="Kuo A."/>
            <person name="Riley R."/>
            <person name="Clum A."/>
            <person name="Nolan M."/>
            <person name="Lipzen A."/>
            <person name="Salamov A."/>
            <person name="Henrissat B."/>
            <person name="Wiebenga A."/>
            <person name="De Vries R.P."/>
            <person name="Grigoriev I.V."/>
            <person name="Mortensen U.H."/>
            <person name="Andersen M.R."/>
            <person name="Baker S.E."/>
        </authorList>
    </citation>
    <scope>NUCLEOTIDE SEQUENCE [LARGE SCALE GENOMIC DNA]</scope>
    <source>
        <strain evidence="4 5">JOP 1030-1</strain>
    </source>
</reference>
<protein>
    <recommendedName>
        <fullName evidence="6">Mitochondrial ATPase expression-domain-containing protein</fullName>
    </recommendedName>
</protein>
<organism evidence="4 5">
    <name type="scientific">Aspergillus saccharolyticus JOP 1030-1</name>
    <dbReference type="NCBI Taxonomy" id="1450539"/>
    <lineage>
        <taxon>Eukaryota</taxon>
        <taxon>Fungi</taxon>
        <taxon>Dikarya</taxon>
        <taxon>Ascomycota</taxon>
        <taxon>Pezizomycotina</taxon>
        <taxon>Eurotiomycetes</taxon>
        <taxon>Eurotiomycetidae</taxon>
        <taxon>Eurotiales</taxon>
        <taxon>Aspergillaceae</taxon>
        <taxon>Aspergillus</taxon>
        <taxon>Aspergillus subgen. Circumdati</taxon>
    </lineage>
</organism>
<evidence type="ECO:0000256" key="3">
    <source>
        <dbReference type="ARBA" id="ARBA00023128"/>
    </source>
</evidence>